<keyword evidence="2" id="KW-0732">Signal</keyword>
<evidence type="ECO:0000256" key="2">
    <source>
        <dbReference type="SAM" id="SignalP"/>
    </source>
</evidence>
<feature type="signal peptide" evidence="2">
    <location>
        <begin position="1"/>
        <end position="18"/>
    </location>
</feature>
<feature type="chain" id="PRO_5043785259" description="Extracellular protein" evidence="2">
    <location>
        <begin position="19"/>
        <end position="274"/>
    </location>
</feature>
<keyword evidence="1" id="KW-0812">Transmembrane</keyword>
<dbReference type="EMBL" id="CAUYUE010000005">
    <property type="protein sequence ID" value="CAK0775600.1"/>
    <property type="molecule type" value="Genomic_DNA"/>
</dbReference>
<evidence type="ECO:0000313" key="3">
    <source>
        <dbReference type="EMBL" id="CAK0775600.1"/>
    </source>
</evidence>
<evidence type="ECO:0000256" key="1">
    <source>
        <dbReference type="SAM" id="Phobius"/>
    </source>
</evidence>
<keyword evidence="1" id="KW-0472">Membrane</keyword>
<dbReference type="AlphaFoldDB" id="A0AAV1I106"/>
<protein>
    <recommendedName>
        <fullName evidence="5">Extracellular protein</fullName>
    </recommendedName>
</protein>
<feature type="transmembrane region" description="Helical" evidence="1">
    <location>
        <begin position="246"/>
        <end position="269"/>
    </location>
</feature>
<evidence type="ECO:0000313" key="4">
    <source>
        <dbReference type="Proteomes" id="UP001314263"/>
    </source>
</evidence>
<reference evidence="3 4" key="1">
    <citation type="submission" date="2023-10" db="EMBL/GenBank/DDBJ databases">
        <authorList>
            <person name="Maclean D."/>
            <person name="Macfadyen A."/>
        </authorList>
    </citation>
    <scope>NUCLEOTIDE SEQUENCE [LARGE SCALE GENOMIC DNA]</scope>
</reference>
<feature type="transmembrane region" description="Helical" evidence="1">
    <location>
        <begin position="213"/>
        <end position="234"/>
    </location>
</feature>
<gene>
    <name evidence="3" type="ORF">CVIRNUC_004284</name>
</gene>
<dbReference type="Proteomes" id="UP001314263">
    <property type="component" value="Unassembled WGS sequence"/>
</dbReference>
<organism evidence="3 4">
    <name type="scientific">Coccomyxa viridis</name>
    <dbReference type="NCBI Taxonomy" id="1274662"/>
    <lineage>
        <taxon>Eukaryota</taxon>
        <taxon>Viridiplantae</taxon>
        <taxon>Chlorophyta</taxon>
        <taxon>core chlorophytes</taxon>
        <taxon>Trebouxiophyceae</taxon>
        <taxon>Trebouxiophyceae incertae sedis</taxon>
        <taxon>Coccomyxaceae</taxon>
        <taxon>Coccomyxa</taxon>
    </lineage>
</organism>
<sequence length="274" mass="30371">MQPFLLLVIVACASHVIAKPRVYNTTLRESLFHNRSAEITKAADATYDELQNKTLLSTARSTLTDVPTAYRHHSPTLNDTALLNSNYSRAQFETAFNTFADIQYVHNSSWVGALNCPAVKNFSSSLSKGDREAFHHLLVEQREMTKSEFEAFSRYPTTRAWLRCASSSPRGNFTAFTLCRSDTSSYSPDQDLIAPDDAKRRGAVRLAQTCFKLVVEFSMTSMGIHVATIIAAALKASVVAFRLFAIGFLALMAAWTSAGCVAYSAIAFYRLNHQ</sequence>
<name>A0AAV1I106_9CHLO</name>
<proteinExistence type="predicted"/>
<accession>A0AAV1I106</accession>
<evidence type="ECO:0008006" key="5">
    <source>
        <dbReference type="Google" id="ProtNLM"/>
    </source>
</evidence>
<comment type="caution">
    <text evidence="3">The sequence shown here is derived from an EMBL/GenBank/DDBJ whole genome shotgun (WGS) entry which is preliminary data.</text>
</comment>
<keyword evidence="4" id="KW-1185">Reference proteome</keyword>
<keyword evidence="1" id="KW-1133">Transmembrane helix</keyword>